<dbReference type="RefSeq" id="WP_190070991.1">
    <property type="nucleotide sequence ID" value="NZ_BNBM01000006.1"/>
</dbReference>
<reference evidence="2 3" key="1">
    <citation type="submission" date="2024-06" db="EMBL/GenBank/DDBJ databases">
        <title>The Natural Products Discovery Center: Release of the First 8490 Sequenced Strains for Exploring Actinobacteria Biosynthetic Diversity.</title>
        <authorList>
            <person name="Kalkreuter E."/>
            <person name="Kautsar S.A."/>
            <person name="Yang D."/>
            <person name="Bader C.D."/>
            <person name="Teijaro C.N."/>
            <person name="Fluegel L."/>
            <person name="Davis C.M."/>
            <person name="Simpson J.R."/>
            <person name="Lauterbach L."/>
            <person name="Steele A.D."/>
            <person name="Gui C."/>
            <person name="Meng S."/>
            <person name="Li G."/>
            <person name="Viehrig K."/>
            <person name="Ye F."/>
            <person name="Su P."/>
            <person name="Kiefer A.F."/>
            <person name="Nichols A."/>
            <person name="Cepeda A.J."/>
            <person name="Yan W."/>
            <person name="Fan B."/>
            <person name="Jiang Y."/>
            <person name="Adhikari A."/>
            <person name="Zheng C.-J."/>
            <person name="Schuster L."/>
            <person name="Cowan T.M."/>
            <person name="Smanski M.J."/>
            <person name="Chevrette M.G."/>
            <person name="De Carvalho L.P.S."/>
            <person name="Shen B."/>
        </authorList>
    </citation>
    <scope>NUCLEOTIDE SEQUENCE [LARGE SCALE GENOMIC DNA]</scope>
    <source>
        <strain evidence="2 3">NPDC000155</strain>
    </source>
</reference>
<proteinExistence type="predicted"/>
<accession>A0ABV1XRB4</accession>
<organism evidence="2 3">
    <name type="scientific">Streptomyces lanatus</name>
    <dbReference type="NCBI Taxonomy" id="66900"/>
    <lineage>
        <taxon>Bacteria</taxon>
        <taxon>Bacillati</taxon>
        <taxon>Actinomycetota</taxon>
        <taxon>Actinomycetes</taxon>
        <taxon>Kitasatosporales</taxon>
        <taxon>Streptomycetaceae</taxon>
        <taxon>Streptomyces</taxon>
    </lineage>
</organism>
<dbReference type="EMBL" id="JBEPFB010000006">
    <property type="protein sequence ID" value="MER7374142.1"/>
    <property type="molecule type" value="Genomic_DNA"/>
</dbReference>
<evidence type="ECO:0000256" key="1">
    <source>
        <dbReference type="SAM" id="MobiDB-lite"/>
    </source>
</evidence>
<evidence type="ECO:0000313" key="3">
    <source>
        <dbReference type="Proteomes" id="UP001486207"/>
    </source>
</evidence>
<evidence type="ECO:0000313" key="2">
    <source>
        <dbReference type="EMBL" id="MER7374142.1"/>
    </source>
</evidence>
<feature type="compositionally biased region" description="Low complexity" evidence="1">
    <location>
        <begin position="40"/>
        <end position="54"/>
    </location>
</feature>
<keyword evidence="3" id="KW-1185">Reference proteome</keyword>
<dbReference type="Proteomes" id="UP001486207">
    <property type="component" value="Unassembled WGS sequence"/>
</dbReference>
<feature type="region of interest" description="Disordered" evidence="1">
    <location>
        <begin position="30"/>
        <end position="65"/>
    </location>
</feature>
<gene>
    <name evidence="2" type="ORF">ABT384_16020</name>
</gene>
<protein>
    <submittedName>
        <fullName evidence="2">Uncharacterized protein</fullName>
    </submittedName>
</protein>
<sequence length="65" mass="6079">MAERLHAHLVLVTVLAVVGLVVALCLPSAGGRPVGERPVGRVPAGSAATGATVQGVGGGPGAGSG</sequence>
<feature type="compositionally biased region" description="Gly residues" evidence="1">
    <location>
        <begin position="55"/>
        <end position="65"/>
    </location>
</feature>
<comment type="caution">
    <text evidence="2">The sequence shown here is derived from an EMBL/GenBank/DDBJ whole genome shotgun (WGS) entry which is preliminary data.</text>
</comment>
<name>A0ABV1XRB4_9ACTN</name>